<dbReference type="EMBL" id="BARS01021175">
    <property type="protein sequence ID" value="GAG13911.1"/>
    <property type="molecule type" value="Genomic_DNA"/>
</dbReference>
<dbReference type="PANTHER" id="PTHR10098">
    <property type="entry name" value="RAPSYN-RELATED"/>
    <property type="match status" value="1"/>
</dbReference>
<proteinExistence type="predicted"/>
<feature type="domain" description="CHAT" evidence="1">
    <location>
        <begin position="1"/>
        <end position="271"/>
    </location>
</feature>
<reference evidence="2" key="1">
    <citation type="journal article" date="2014" name="Front. Microbiol.">
        <title>High frequency of phylogenetically diverse reductive dehalogenase-homologous genes in deep subseafloor sedimentary metagenomes.</title>
        <authorList>
            <person name="Kawai M."/>
            <person name="Futagami T."/>
            <person name="Toyoda A."/>
            <person name="Takaki Y."/>
            <person name="Nishi S."/>
            <person name="Hori S."/>
            <person name="Arai W."/>
            <person name="Tsubouchi T."/>
            <person name="Morono Y."/>
            <person name="Uchiyama I."/>
            <person name="Ito T."/>
            <person name="Fujiyama A."/>
            <person name="Inagaki F."/>
            <person name="Takami H."/>
        </authorList>
    </citation>
    <scope>NUCLEOTIDE SEQUENCE</scope>
    <source>
        <strain evidence="2">Expedition CK06-06</strain>
    </source>
</reference>
<accession>X0WMJ1</accession>
<evidence type="ECO:0000313" key="2">
    <source>
        <dbReference type="EMBL" id="GAG13911.1"/>
    </source>
</evidence>
<comment type="caution">
    <text evidence="2">The sequence shown here is derived from an EMBL/GenBank/DDBJ whole genome shotgun (WGS) entry which is preliminary data.</text>
</comment>
<organism evidence="2">
    <name type="scientific">marine sediment metagenome</name>
    <dbReference type="NCBI Taxonomy" id="412755"/>
    <lineage>
        <taxon>unclassified sequences</taxon>
        <taxon>metagenomes</taxon>
        <taxon>ecological metagenomes</taxon>
    </lineage>
</organism>
<dbReference type="PANTHER" id="PTHR10098:SF108">
    <property type="entry name" value="TETRATRICOPEPTIDE REPEAT PROTEIN 28"/>
    <property type="match status" value="1"/>
</dbReference>
<gene>
    <name evidence="2" type="ORF">S01H1_34056</name>
</gene>
<feature type="non-terminal residue" evidence="2">
    <location>
        <position position="272"/>
    </location>
</feature>
<evidence type="ECO:0000259" key="1">
    <source>
        <dbReference type="Pfam" id="PF12770"/>
    </source>
</evidence>
<feature type="non-terminal residue" evidence="2">
    <location>
        <position position="1"/>
    </location>
</feature>
<dbReference type="Pfam" id="PF12770">
    <property type="entry name" value="CHAT"/>
    <property type="match status" value="1"/>
</dbReference>
<protein>
    <recommendedName>
        <fullName evidence="1">CHAT domain-containing protein</fullName>
    </recommendedName>
</protein>
<dbReference type="InterPro" id="IPR024983">
    <property type="entry name" value="CHAT_dom"/>
</dbReference>
<dbReference type="AlphaFoldDB" id="X0WMJ1"/>
<name>X0WMJ1_9ZZZZ</name>
<sequence>PFETLIPNTQDRSSKDDYLVANYKISYVPSSSALLFLSENKVKHESPKSLMAFGNPSYMLKDSSNGKESKTHVEILRELYLDQGFDFSPLPYTEREILEISSYFPDDRKDIYLKDEAREEIFKEAPLQDYQIIHFACHGFLAEEFPFRSALVLALDDDPQEDGFLQVRELYNLRLKADLVVLSACQTGKGKLERGEGILGLPRIFFYAGAKSVILTLWRINDESTATFMNSLYCYLSKGNDKAQALRLAKLEMINSKFSHPFYWAAFVLNGE</sequence>